<dbReference type="EMBL" id="RQGH01000006">
    <property type="protein sequence ID" value="TGL75952.1"/>
    <property type="molecule type" value="Genomic_DNA"/>
</dbReference>
<evidence type="ECO:0000313" key="1">
    <source>
        <dbReference type="EMBL" id="TGL75952.1"/>
    </source>
</evidence>
<protein>
    <recommendedName>
        <fullName evidence="3">Peptidase M1 membrane alanine aminopeptidase domain-containing protein</fullName>
    </recommendedName>
</protein>
<evidence type="ECO:0000313" key="2">
    <source>
        <dbReference type="Proteomes" id="UP000297567"/>
    </source>
</evidence>
<accession>A0A4Z1ABU0</accession>
<comment type="caution">
    <text evidence="1">The sequence shown here is derived from an EMBL/GenBank/DDBJ whole genome shotgun (WGS) entry which is preliminary data.</text>
</comment>
<organism evidence="1 2">
    <name type="scientific">Leptospira jelokensis</name>
    <dbReference type="NCBI Taxonomy" id="2484931"/>
    <lineage>
        <taxon>Bacteria</taxon>
        <taxon>Pseudomonadati</taxon>
        <taxon>Spirochaetota</taxon>
        <taxon>Spirochaetia</taxon>
        <taxon>Leptospirales</taxon>
        <taxon>Leptospiraceae</taxon>
        <taxon>Leptospira</taxon>
    </lineage>
</organism>
<name>A0A4Z1ABU0_9LEPT</name>
<reference evidence="1" key="1">
    <citation type="journal article" date="2019" name="PLoS Negl. Trop. Dis.">
        <title>Revisiting the worldwide diversity of Leptospira species in the environment.</title>
        <authorList>
            <person name="Vincent A.T."/>
            <person name="Schiettekatte O."/>
            <person name="Bourhy P."/>
            <person name="Veyrier F.J."/>
            <person name="Picardeau M."/>
        </authorList>
    </citation>
    <scope>NUCLEOTIDE SEQUENCE [LARGE SCALE GENOMIC DNA]</scope>
    <source>
        <strain evidence="1">201702451</strain>
    </source>
</reference>
<sequence>MKRSPFLCLFLTISLASLSETIPKSNLSDPSELLAEKGFESQEKTIQVLGASKTIRVVYKPEGNKRQFAKLVLETAATYITKVAEYLNVVPNANVFTIKDITDGTTARNEGSVIYLPFAYPDPNLPIQAPLLYHEIGHLWFGQDPRWISEGVSSFLPIAMTKSGNLDLDPLEIHKIKSWWGFFNPLPTNDSPLGDKSKGIENIQSNFPLYYEKTFKIQYLLFLELGNERYRNFLLSLMDPNHETWHDYFIAPSQLVLEKRSKGVLDLLKLQKDLNWDKYLSGWVLQSGYHSESKSILIDSDGDSLVDLEEFKLGTNPKEWDSDKDGLGDFAEVVLGTNPIEPNDRDGFQNKIRNHGIIFDGIKDDWEFLDPKTITVQNQKNQNPFHIEFRYFLKDKILYGMLAATKPFRELFPKGKDLYFFFADLSKQKERIGFGFKMNPNDAFGWEFERAKGKKRYVLGKSGHVFEFQIDTSEHPDPQLALIPLINPQTGPSLWHWDYGDPILVPLER</sequence>
<dbReference type="SUPFAM" id="SSF55486">
    <property type="entry name" value="Metalloproteases ('zincins'), catalytic domain"/>
    <property type="match status" value="1"/>
</dbReference>
<gene>
    <name evidence="1" type="ORF">EHQ62_00985</name>
</gene>
<dbReference type="Proteomes" id="UP000297567">
    <property type="component" value="Unassembled WGS sequence"/>
</dbReference>
<evidence type="ECO:0008006" key="3">
    <source>
        <dbReference type="Google" id="ProtNLM"/>
    </source>
</evidence>
<dbReference type="AlphaFoldDB" id="A0A4Z1ABU0"/>
<dbReference type="RefSeq" id="WP_135640406.1">
    <property type="nucleotide sequence ID" value="NZ_RQGH01000006.1"/>
</dbReference>
<keyword evidence="2" id="KW-1185">Reference proteome</keyword>
<proteinExistence type="predicted"/>